<dbReference type="RefSeq" id="WP_350934893.1">
    <property type="nucleotide sequence ID" value="NZ_CP157762.1"/>
</dbReference>
<name>A0AAU8HIZ4_9ACTN</name>
<proteinExistence type="predicted"/>
<sequence>MGLLECTSARKADSGTHGGGAGKILKKIQAWLSIRRQGVRRR</sequence>
<feature type="region of interest" description="Disordered" evidence="1">
    <location>
        <begin position="1"/>
        <end position="21"/>
    </location>
</feature>
<evidence type="ECO:0000256" key="1">
    <source>
        <dbReference type="SAM" id="MobiDB-lite"/>
    </source>
</evidence>
<dbReference type="EMBL" id="CP157762">
    <property type="protein sequence ID" value="XBP94726.1"/>
    <property type="molecule type" value="Genomic_DNA"/>
</dbReference>
<organism evidence="3">
    <name type="scientific">Micromonospora sp. CCTCC AA 2012012</name>
    <dbReference type="NCBI Taxonomy" id="3111921"/>
    <lineage>
        <taxon>Bacteria</taxon>
        <taxon>Bacillati</taxon>
        <taxon>Actinomycetota</taxon>
        <taxon>Actinomycetes</taxon>
        <taxon>Micromonosporales</taxon>
        <taxon>Micromonosporaceae</taxon>
        <taxon>Micromonospora</taxon>
    </lineage>
</organism>
<accession>A0AAU8HIZ4</accession>
<reference evidence="3" key="2">
    <citation type="submission" date="2024-06" db="EMBL/GenBank/DDBJ databases">
        <title>Micromonospora mangrovi CCTCC AA 2012012 genome sequences.</title>
        <authorList>
            <person name="Gao J."/>
        </authorList>
    </citation>
    <scope>NUCLEOTIDE SEQUENCE</scope>
    <source>
        <strain evidence="3">CCTCC AA 2012012</strain>
    </source>
</reference>
<dbReference type="EMBL" id="CP159342">
    <property type="protein sequence ID" value="XCH75427.1"/>
    <property type="molecule type" value="Genomic_DNA"/>
</dbReference>
<evidence type="ECO:0000313" key="2">
    <source>
        <dbReference type="EMBL" id="XBP94726.1"/>
    </source>
</evidence>
<reference evidence="2" key="1">
    <citation type="submission" date="2024-01" db="EMBL/GenBank/DDBJ databases">
        <title>The genome sequence of Micromonospora mangrovi CCTCC AA 2012012.</title>
        <authorList>
            <person name="Gao J."/>
        </authorList>
    </citation>
    <scope>NUCLEOTIDE SEQUENCE</scope>
    <source>
        <strain evidence="2">CCTCC AA 2012012</strain>
    </source>
</reference>
<protein>
    <submittedName>
        <fullName evidence="3">Uncharacterized protein</fullName>
    </submittedName>
</protein>
<gene>
    <name evidence="3" type="ORF">ABUL08_04840</name>
    <name evidence="2" type="ORF">VK199_04810</name>
</gene>
<dbReference type="AlphaFoldDB" id="A0AAU8HIZ4"/>
<evidence type="ECO:0000313" key="3">
    <source>
        <dbReference type="EMBL" id="XCH75427.1"/>
    </source>
</evidence>